<comment type="caution">
    <text evidence="1">The sequence shown here is derived from an EMBL/GenBank/DDBJ whole genome shotgun (WGS) entry which is preliminary data.</text>
</comment>
<name>A0A8H7PP48_MORIS</name>
<evidence type="ECO:0000313" key="1">
    <source>
        <dbReference type="EMBL" id="KAG2177373.1"/>
    </source>
</evidence>
<dbReference type="Pfam" id="PF13384">
    <property type="entry name" value="HTH_23"/>
    <property type="match status" value="1"/>
</dbReference>
<protein>
    <submittedName>
        <fullName evidence="1">Uncharacterized protein</fullName>
    </submittedName>
</protein>
<dbReference type="OrthoDB" id="2377621at2759"/>
<gene>
    <name evidence="1" type="ORF">INT43_008030</name>
</gene>
<evidence type="ECO:0000313" key="2">
    <source>
        <dbReference type="Proteomes" id="UP000654370"/>
    </source>
</evidence>
<organism evidence="1 2">
    <name type="scientific">Mortierella isabellina</name>
    <name type="common">Filamentous fungus</name>
    <name type="synonym">Umbelopsis isabellina</name>
    <dbReference type="NCBI Taxonomy" id="91625"/>
    <lineage>
        <taxon>Eukaryota</taxon>
        <taxon>Fungi</taxon>
        <taxon>Fungi incertae sedis</taxon>
        <taxon>Mucoromycota</taxon>
        <taxon>Mucoromycotina</taxon>
        <taxon>Umbelopsidomycetes</taxon>
        <taxon>Umbelopsidales</taxon>
        <taxon>Umbelopsidaceae</taxon>
        <taxon>Umbelopsis</taxon>
    </lineage>
</organism>
<reference evidence="1" key="1">
    <citation type="submission" date="2020-12" db="EMBL/GenBank/DDBJ databases">
        <title>Metabolic potential, ecology and presence of endohyphal bacteria is reflected in genomic diversity of Mucoromycotina.</title>
        <authorList>
            <person name="Muszewska A."/>
            <person name="Okrasinska A."/>
            <person name="Steczkiewicz K."/>
            <person name="Drgas O."/>
            <person name="Orlowska M."/>
            <person name="Perlinska-Lenart U."/>
            <person name="Aleksandrzak-Piekarczyk T."/>
            <person name="Szatraj K."/>
            <person name="Zielenkiewicz U."/>
            <person name="Pilsyk S."/>
            <person name="Malc E."/>
            <person name="Mieczkowski P."/>
            <person name="Kruszewska J.S."/>
            <person name="Biernat P."/>
            <person name="Pawlowska J."/>
        </authorList>
    </citation>
    <scope>NUCLEOTIDE SEQUENCE</scope>
    <source>
        <strain evidence="1">WA0000067209</strain>
    </source>
</reference>
<proteinExistence type="predicted"/>
<dbReference type="InterPro" id="IPR009057">
    <property type="entry name" value="Homeodomain-like_sf"/>
</dbReference>
<dbReference type="AlphaFoldDB" id="A0A8H7PP48"/>
<dbReference type="SUPFAM" id="SSF46689">
    <property type="entry name" value="Homeodomain-like"/>
    <property type="match status" value="1"/>
</dbReference>
<dbReference type="Proteomes" id="UP000654370">
    <property type="component" value="Unassembled WGS sequence"/>
</dbReference>
<keyword evidence="2" id="KW-1185">Reference proteome</keyword>
<dbReference type="EMBL" id="JAEPQZ010000009">
    <property type="protein sequence ID" value="KAG2177373.1"/>
    <property type="molecule type" value="Genomic_DNA"/>
</dbReference>
<accession>A0A8H7PP48</accession>
<sequence length="173" mass="19522">MGRKKGLDPETAHTALVLVRDAKWSPGKTATYLNISRNAVRNLLKRFNETGSVDRKKGTGRRRIIDEIHYERIKHIVDEKRYNNEQELTEILNQDLGLNVSTSTYRRTIEQIMKANMNAGGKHVERTMNGPLEFGQVDFLPLNVIEADTTDSAEPDATADANINLDWSATIIS</sequence>